<evidence type="ECO:0000256" key="5">
    <source>
        <dbReference type="ARBA" id="ARBA00022692"/>
    </source>
</evidence>
<feature type="transmembrane region" description="Helical" evidence="8">
    <location>
        <begin position="316"/>
        <end position="333"/>
    </location>
</feature>
<organism evidence="9 10">
    <name type="scientific">Spinactinospora alkalitolerans</name>
    <dbReference type="NCBI Taxonomy" id="687207"/>
    <lineage>
        <taxon>Bacteria</taxon>
        <taxon>Bacillati</taxon>
        <taxon>Actinomycetota</taxon>
        <taxon>Actinomycetes</taxon>
        <taxon>Streptosporangiales</taxon>
        <taxon>Nocardiopsidaceae</taxon>
        <taxon>Spinactinospora</taxon>
    </lineage>
</organism>
<feature type="transmembrane region" description="Helical" evidence="8">
    <location>
        <begin position="470"/>
        <end position="490"/>
    </location>
</feature>
<feature type="transmembrane region" description="Helical" evidence="8">
    <location>
        <begin position="12"/>
        <end position="30"/>
    </location>
</feature>
<evidence type="ECO:0000256" key="2">
    <source>
        <dbReference type="ARBA" id="ARBA00005658"/>
    </source>
</evidence>
<dbReference type="AlphaFoldDB" id="A0A852TW08"/>
<keyword evidence="7 8" id="KW-0472">Membrane</keyword>
<dbReference type="Proteomes" id="UP000589036">
    <property type="component" value="Unassembled WGS sequence"/>
</dbReference>
<keyword evidence="10" id="KW-1185">Reference proteome</keyword>
<comment type="caution">
    <text evidence="9">The sequence shown here is derived from an EMBL/GenBank/DDBJ whole genome shotgun (WGS) entry which is preliminary data.</text>
</comment>
<feature type="transmembrane region" description="Helical" evidence="8">
    <location>
        <begin position="190"/>
        <end position="213"/>
    </location>
</feature>
<keyword evidence="5 8" id="KW-0812">Transmembrane</keyword>
<protein>
    <submittedName>
        <fullName evidence="9">Choline/carnitine/betaine transport</fullName>
    </submittedName>
</protein>
<gene>
    <name evidence="9" type="ORF">HDA32_003031</name>
</gene>
<feature type="transmembrane region" description="Helical" evidence="8">
    <location>
        <begin position="91"/>
        <end position="111"/>
    </location>
</feature>
<accession>A0A852TW08</accession>
<evidence type="ECO:0000256" key="4">
    <source>
        <dbReference type="ARBA" id="ARBA00022475"/>
    </source>
</evidence>
<dbReference type="GO" id="GO:0022857">
    <property type="term" value="F:transmembrane transporter activity"/>
    <property type="evidence" value="ECO:0007669"/>
    <property type="project" value="InterPro"/>
</dbReference>
<evidence type="ECO:0000256" key="1">
    <source>
        <dbReference type="ARBA" id="ARBA00004651"/>
    </source>
</evidence>
<feature type="transmembrane region" description="Helical" evidence="8">
    <location>
        <begin position="345"/>
        <end position="363"/>
    </location>
</feature>
<evidence type="ECO:0000256" key="7">
    <source>
        <dbReference type="ARBA" id="ARBA00023136"/>
    </source>
</evidence>
<dbReference type="PANTHER" id="PTHR30047">
    <property type="entry name" value="HIGH-AFFINITY CHOLINE TRANSPORT PROTEIN-RELATED"/>
    <property type="match status" value="1"/>
</dbReference>
<dbReference type="PROSITE" id="PS01303">
    <property type="entry name" value="BCCT"/>
    <property type="match status" value="1"/>
</dbReference>
<comment type="subcellular location">
    <subcellularLocation>
        <location evidence="1">Cell membrane</location>
        <topology evidence="1">Multi-pass membrane protein</topology>
    </subcellularLocation>
</comment>
<evidence type="ECO:0000256" key="6">
    <source>
        <dbReference type="ARBA" id="ARBA00022989"/>
    </source>
</evidence>
<dbReference type="NCBIfam" id="TIGR00842">
    <property type="entry name" value="bcct"/>
    <property type="match status" value="1"/>
</dbReference>
<dbReference type="InterPro" id="IPR000060">
    <property type="entry name" value="BCCT_transptr"/>
</dbReference>
<evidence type="ECO:0000256" key="3">
    <source>
        <dbReference type="ARBA" id="ARBA00022448"/>
    </source>
</evidence>
<comment type="similarity">
    <text evidence="2">Belongs to the BCCT transporter (TC 2.A.15) family.</text>
</comment>
<dbReference type="GO" id="GO:0005886">
    <property type="term" value="C:plasma membrane"/>
    <property type="evidence" value="ECO:0007669"/>
    <property type="project" value="UniProtKB-SubCell"/>
</dbReference>
<keyword evidence="4" id="KW-1003">Cell membrane</keyword>
<dbReference type="RefSeq" id="WP_246334358.1">
    <property type="nucleotide sequence ID" value="NZ_BAAAYY010000003.1"/>
</dbReference>
<dbReference type="PANTHER" id="PTHR30047:SF7">
    <property type="entry name" value="HIGH-AFFINITY CHOLINE TRANSPORT PROTEIN"/>
    <property type="match status" value="1"/>
</dbReference>
<feature type="transmembrane region" description="Helical" evidence="8">
    <location>
        <begin position="407"/>
        <end position="431"/>
    </location>
</feature>
<keyword evidence="6 8" id="KW-1133">Transmembrane helix</keyword>
<feature type="transmembrane region" description="Helical" evidence="8">
    <location>
        <begin position="50"/>
        <end position="70"/>
    </location>
</feature>
<evidence type="ECO:0000313" key="9">
    <source>
        <dbReference type="EMBL" id="NYE47911.1"/>
    </source>
</evidence>
<proteinExistence type="inferred from homology"/>
<name>A0A852TW08_9ACTN</name>
<feature type="transmembrane region" description="Helical" evidence="8">
    <location>
        <begin position="146"/>
        <end position="164"/>
    </location>
</feature>
<sequence>MESPPDRGIDRVVLGTALAACLGFVVWGVVDADSLSRAAQAALDRTLSSTGWLYVAVTTGLVVFALFLAFSRYGRIRLGRDDERPEFSTKAWTAMLFAAGMGIGLVFWGIAEPLSHLATPPLGAAEPRSAEASRLAMEYTIFHWGLHPWALYALVGLALAFGIFRRGRPSLLSSAVFPGKSPSSWPSRAVDVFAVFLTTFGAATSLGLGALQINSGLASNFGIPANQGVGVAIVAGLMLLFVLSAVTGVHRGIKHISTINAVLAGLLLAFVFIAGPSTHLLQTFIEALGGYTARIVPMATQTGAYGGEEWVAGWTVFYWAWWMAYCPFVGTFIARISRGRTVREFIVGVLVVPTVVSLAWFAVMGGTAMRLELSGQAPLSQALADSGEEGVLFAMFDHLPLPMVTSVIVMALIALFFVSSADSASVVLGMFCQRGALAPHRSLIVVWGIAIALTAAVLLLTGGLSAIQTASIVLALPFLLLIVVICIAFFRELRKEAGSAPAAFSAHEDLP</sequence>
<evidence type="ECO:0000313" key="10">
    <source>
        <dbReference type="Proteomes" id="UP000589036"/>
    </source>
</evidence>
<keyword evidence="3" id="KW-0813">Transport</keyword>
<dbReference type="InterPro" id="IPR018093">
    <property type="entry name" value="BCCT_CS"/>
</dbReference>
<dbReference type="EMBL" id="JACCCC010000001">
    <property type="protein sequence ID" value="NYE47911.1"/>
    <property type="molecule type" value="Genomic_DNA"/>
</dbReference>
<feature type="transmembrane region" description="Helical" evidence="8">
    <location>
        <begin position="443"/>
        <end position="464"/>
    </location>
</feature>
<evidence type="ECO:0000256" key="8">
    <source>
        <dbReference type="SAM" id="Phobius"/>
    </source>
</evidence>
<dbReference type="Pfam" id="PF02028">
    <property type="entry name" value="BCCT"/>
    <property type="match status" value="1"/>
</dbReference>
<reference evidence="9 10" key="1">
    <citation type="submission" date="2020-07" db="EMBL/GenBank/DDBJ databases">
        <title>Sequencing the genomes of 1000 actinobacteria strains.</title>
        <authorList>
            <person name="Klenk H.-P."/>
        </authorList>
    </citation>
    <scope>NUCLEOTIDE SEQUENCE [LARGE SCALE GENOMIC DNA]</scope>
    <source>
        <strain evidence="9 10">CXB654</strain>
    </source>
</reference>
<feature type="transmembrane region" description="Helical" evidence="8">
    <location>
        <begin position="258"/>
        <end position="275"/>
    </location>
</feature>
<feature type="transmembrane region" description="Helical" evidence="8">
    <location>
        <begin position="225"/>
        <end position="246"/>
    </location>
</feature>